<gene>
    <name evidence="2" type="ORF">CHS0354_016515</name>
</gene>
<name>A0AAE0SJB4_9BIVA</name>
<evidence type="ECO:0000313" key="2">
    <source>
        <dbReference type="EMBL" id="KAK3592759.1"/>
    </source>
</evidence>
<evidence type="ECO:0000256" key="1">
    <source>
        <dbReference type="SAM" id="SignalP"/>
    </source>
</evidence>
<proteinExistence type="predicted"/>
<dbReference type="AlphaFoldDB" id="A0AAE0SJB4"/>
<reference evidence="2" key="2">
    <citation type="journal article" date="2021" name="Genome Biol. Evol.">
        <title>Developing a high-quality reference genome for a parasitic bivalve with doubly uniparental inheritance (Bivalvia: Unionida).</title>
        <authorList>
            <person name="Smith C.H."/>
        </authorList>
    </citation>
    <scope>NUCLEOTIDE SEQUENCE</scope>
    <source>
        <strain evidence="2">CHS0354</strain>
        <tissue evidence="2">Mantle</tissue>
    </source>
</reference>
<comment type="caution">
    <text evidence="2">The sequence shown here is derived from an EMBL/GenBank/DDBJ whole genome shotgun (WGS) entry which is preliminary data.</text>
</comment>
<feature type="signal peptide" evidence="1">
    <location>
        <begin position="1"/>
        <end position="20"/>
    </location>
</feature>
<accession>A0AAE0SJB4</accession>
<reference evidence="2" key="3">
    <citation type="submission" date="2023-05" db="EMBL/GenBank/DDBJ databases">
        <authorList>
            <person name="Smith C.H."/>
        </authorList>
    </citation>
    <scope>NUCLEOTIDE SEQUENCE</scope>
    <source>
        <strain evidence="2">CHS0354</strain>
        <tissue evidence="2">Mantle</tissue>
    </source>
</reference>
<feature type="chain" id="PRO_5042191565" evidence="1">
    <location>
        <begin position="21"/>
        <end position="102"/>
    </location>
</feature>
<sequence length="102" mass="11965">MRKLDCVYVFALGFIALIQSESTTLESVWLKDVTTRSLTDKRTLSDIIFPKELEFQLRRSSETRSLYLRRNYDIYPNASFYFVTKLKDGETALVKSPIRETE</sequence>
<protein>
    <submittedName>
        <fullName evidence="2">Uncharacterized protein</fullName>
    </submittedName>
</protein>
<feature type="non-terminal residue" evidence="2">
    <location>
        <position position="1"/>
    </location>
</feature>
<keyword evidence="3" id="KW-1185">Reference proteome</keyword>
<keyword evidence="1" id="KW-0732">Signal</keyword>
<dbReference type="Proteomes" id="UP001195483">
    <property type="component" value="Unassembled WGS sequence"/>
</dbReference>
<reference evidence="2" key="1">
    <citation type="journal article" date="2021" name="Genome Biol. Evol.">
        <title>A High-Quality Reference Genome for a Parasitic Bivalve with Doubly Uniparental Inheritance (Bivalvia: Unionida).</title>
        <authorList>
            <person name="Smith C.H."/>
        </authorList>
    </citation>
    <scope>NUCLEOTIDE SEQUENCE</scope>
    <source>
        <strain evidence="2">CHS0354</strain>
    </source>
</reference>
<dbReference type="EMBL" id="JAEAOA010001018">
    <property type="protein sequence ID" value="KAK3592759.1"/>
    <property type="molecule type" value="Genomic_DNA"/>
</dbReference>
<evidence type="ECO:0000313" key="3">
    <source>
        <dbReference type="Proteomes" id="UP001195483"/>
    </source>
</evidence>
<organism evidence="2 3">
    <name type="scientific">Potamilus streckersoni</name>
    <dbReference type="NCBI Taxonomy" id="2493646"/>
    <lineage>
        <taxon>Eukaryota</taxon>
        <taxon>Metazoa</taxon>
        <taxon>Spiralia</taxon>
        <taxon>Lophotrochozoa</taxon>
        <taxon>Mollusca</taxon>
        <taxon>Bivalvia</taxon>
        <taxon>Autobranchia</taxon>
        <taxon>Heteroconchia</taxon>
        <taxon>Palaeoheterodonta</taxon>
        <taxon>Unionida</taxon>
        <taxon>Unionoidea</taxon>
        <taxon>Unionidae</taxon>
        <taxon>Ambleminae</taxon>
        <taxon>Lampsilini</taxon>
        <taxon>Potamilus</taxon>
    </lineage>
</organism>